<dbReference type="InterPro" id="IPR054722">
    <property type="entry name" value="PolX-like_BBD"/>
</dbReference>
<feature type="domain" description="GAG-pre-integrase" evidence="3">
    <location>
        <begin position="449"/>
        <end position="516"/>
    </location>
</feature>
<dbReference type="PANTHER" id="PTHR11439">
    <property type="entry name" value="GAG-POL-RELATED RETROTRANSPOSON"/>
    <property type="match status" value="1"/>
</dbReference>
<dbReference type="CDD" id="cd09272">
    <property type="entry name" value="RNase_HI_RT_Ty1"/>
    <property type="match status" value="1"/>
</dbReference>
<sequence>MDSDKYLEGQSMQRPPLFESDSFICWKNRFETYVKSKDLDLWHVITDGDFQPIVQNLETKLDECSTSGSEDEEYAMAVRDFKKFFKRRGRFVRQPRNDKKTFQRSRNDKNGKSDRKFFRCSDPNHLIGECPKPPKDKNQIAFVGGSWSDSGEEDDEKVKNETCLVAHASSEVCSESSYFSDENSSIDDLALDNEYDKLCKMSLKIITKNKRLKATRNNLENELRELKDKLSTLEKNKGVNLDCAKCHTLKIENEKLKEESTRLNKFEKSTHCLNEMLSNQKPSGDKLGLGYNSFEASSSGTKEIKFVKAQKKMSFDGGSINMGGPQNNYGTATSNICLEVDLEPNEWIKDSGCSKHMTGSRKLFSTYKTYNGGNVIFGSNLRGNIIGKGTISNDSFKIDNVEHVDNLGFNLLSIEQICDNKCRVTFSEHDSEITKDGRVIGRGIRKKSLYVMKLGNKQKDQICLATIDENSTLWNRRLGHANMRLIQSLASKELVRNLPKLKFDQHFCDACKMGKQGHTSHKAKNIVSTTRCLELLHMDLFEAPKTSYLEAVKRIFRYIKGTTHLGLWYPKGTGIETVVYADSDHAGDYVDRKSTSGICTFVGCCLTSWFSKKQTALAISTTKAEYVSAGKACQQALWMKQALIDYDVRLDDVPIMCDNKGAIDLSKNPVQHSRTKHIEIRHHFLCDNVQKGHISIEKVPSVDNIADILTKPLKRESFNYLRLGLGMMEHIP</sequence>
<dbReference type="PANTHER" id="PTHR11439:SF442">
    <property type="entry name" value="CYSTEINE-RICH RLK (RECEPTOR-LIKE PROTEIN KINASE) 8"/>
    <property type="match status" value="1"/>
</dbReference>
<gene>
    <name evidence="5" type="ORF">Tco_0893438</name>
</gene>
<keyword evidence="6" id="KW-1185">Reference proteome</keyword>
<comment type="caution">
    <text evidence="5">The sequence shown here is derived from an EMBL/GenBank/DDBJ whole genome shotgun (WGS) entry which is preliminary data.</text>
</comment>
<dbReference type="InterPro" id="IPR025724">
    <property type="entry name" value="GAG-pre-integrase_dom"/>
</dbReference>
<evidence type="ECO:0000256" key="2">
    <source>
        <dbReference type="SAM" id="MobiDB-lite"/>
    </source>
</evidence>
<evidence type="ECO:0000313" key="5">
    <source>
        <dbReference type="EMBL" id="GJT23501.1"/>
    </source>
</evidence>
<reference evidence="5" key="2">
    <citation type="submission" date="2022-01" db="EMBL/GenBank/DDBJ databases">
        <authorList>
            <person name="Yamashiro T."/>
            <person name="Shiraishi A."/>
            <person name="Satake H."/>
            <person name="Nakayama K."/>
        </authorList>
    </citation>
    <scope>NUCLEOTIDE SEQUENCE</scope>
</reference>
<protein>
    <submittedName>
        <fullName evidence="5">Retrovirus-related pol polyprotein from transposon TNT 1-94</fullName>
    </submittedName>
</protein>
<evidence type="ECO:0000256" key="1">
    <source>
        <dbReference type="SAM" id="Coils"/>
    </source>
</evidence>
<dbReference type="Pfam" id="PF13976">
    <property type="entry name" value="gag_pre-integrs"/>
    <property type="match status" value="1"/>
</dbReference>
<dbReference type="EMBL" id="BQNB010014060">
    <property type="protein sequence ID" value="GJT23501.1"/>
    <property type="molecule type" value="Genomic_DNA"/>
</dbReference>
<evidence type="ECO:0000313" key="6">
    <source>
        <dbReference type="Proteomes" id="UP001151760"/>
    </source>
</evidence>
<keyword evidence="1" id="KW-0175">Coiled coil</keyword>
<evidence type="ECO:0000259" key="3">
    <source>
        <dbReference type="Pfam" id="PF13976"/>
    </source>
</evidence>
<organism evidence="5 6">
    <name type="scientific">Tanacetum coccineum</name>
    <dbReference type="NCBI Taxonomy" id="301880"/>
    <lineage>
        <taxon>Eukaryota</taxon>
        <taxon>Viridiplantae</taxon>
        <taxon>Streptophyta</taxon>
        <taxon>Embryophyta</taxon>
        <taxon>Tracheophyta</taxon>
        <taxon>Spermatophyta</taxon>
        <taxon>Magnoliopsida</taxon>
        <taxon>eudicotyledons</taxon>
        <taxon>Gunneridae</taxon>
        <taxon>Pentapetalae</taxon>
        <taxon>asterids</taxon>
        <taxon>campanulids</taxon>
        <taxon>Asterales</taxon>
        <taxon>Asteraceae</taxon>
        <taxon>Asteroideae</taxon>
        <taxon>Anthemideae</taxon>
        <taxon>Anthemidinae</taxon>
        <taxon>Tanacetum</taxon>
    </lineage>
</organism>
<feature type="domain" description="Retrovirus-related Pol polyprotein from transposon TNT 1-94-like beta-barrel" evidence="4">
    <location>
        <begin position="347"/>
        <end position="421"/>
    </location>
</feature>
<evidence type="ECO:0000259" key="4">
    <source>
        <dbReference type="Pfam" id="PF22936"/>
    </source>
</evidence>
<feature type="coiled-coil region" evidence="1">
    <location>
        <begin position="205"/>
        <end position="269"/>
    </location>
</feature>
<name>A0ABQ5C8Y4_9ASTR</name>
<reference evidence="5" key="1">
    <citation type="journal article" date="2022" name="Int. J. Mol. Sci.">
        <title>Draft Genome of Tanacetum Coccineum: Genomic Comparison of Closely Related Tanacetum-Family Plants.</title>
        <authorList>
            <person name="Yamashiro T."/>
            <person name="Shiraishi A."/>
            <person name="Nakayama K."/>
            <person name="Satake H."/>
        </authorList>
    </citation>
    <scope>NUCLEOTIDE SEQUENCE</scope>
</reference>
<feature type="region of interest" description="Disordered" evidence="2">
    <location>
        <begin position="96"/>
        <end position="116"/>
    </location>
</feature>
<proteinExistence type="predicted"/>
<dbReference type="Proteomes" id="UP001151760">
    <property type="component" value="Unassembled WGS sequence"/>
</dbReference>
<accession>A0ABQ5C8Y4</accession>
<dbReference type="Pfam" id="PF22936">
    <property type="entry name" value="Pol_BBD"/>
    <property type="match status" value="1"/>
</dbReference>